<evidence type="ECO:0000256" key="5">
    <source>
        <dbReference type="ARBA" id="ARBA00023163"/>
    </source>
</evidence>
<dbReference type="Pfam" id="PF00486">
    <property type="entry name" value="Trans_reg_C"/>
    <property type="match status" value="1"/>
</dbReference>
<evidence type="ECO:0000313" key="10">
    <source>
        <dbReference type="EMBL" id="BDX05857.1"/>
    </source>
</evidence>
<feature type="domain" description="Response regulatory" evidence="8">
    <location>
        <begin position="16"/>
        <end position="129"/>
    </location>
</feature>
<dbReference type="SUPFAM" id="SSF46894">
    <property type="entry name" value="C-terminal effector domain of the bipartite response regulators"/>
    <property type="match status" value="1"/>
</dbReference>
<reference evidence="10" key="1">
    <citation type="submission" date="2023-01" db="EMBL/GenBank/DDBJ databases">
        <title>Complete genome sequence of Planctobacterium marinum strain Dej080120_11.</title>
        <authorList>
            <person name="Ueki S."/>
            <person name="Maruyama F."/>
        </authorList>
    </citation>
    <scope>NUCLEOTIDE SEQUENCE</scope>
    <source>
        <strain evidence="10">Dej080120_11</strain>
    </source>
</reference>
<dbReference type="InterPro" id="IPR016032">
    <property type="entry name" value="Sig_transdc_resp-reg_C-effctor"/>
</dbReference>
<dbReference type="CDD" id="cd00383">
    <property type="entry name" value="trans_reg_C"/>
    <property type="match status" value="1"/>
</dbReference>
<dbReference type="InterPro" id="IPR001867">
    <property type="entry name" value="OmpR/PhoB-type_DNA-bd"/>
</dbReference>
<evidence type="ECO:0000259" key="9">
    <source>
        <dbReference type="PROSITE" id="PS51755"/>
    </source>
</evidence>
<dbReference type="Proteomes" id="UP001333710">
    <property type="component" value="Chromosome"/>
</dbReference>
<dbReference type="AlphaFoldDB" id="A0AA48HLQ6"/>
<feature type="modified residue" description="4-aspartylphosphate" evidence="6">
    <location>
        <position position="65"/>
    </location>
</feature>
<keyword evidence="1 6" id="KW-0597">Phosphoprotein</keyword>
<dbReference type="InterPro" id="IPR039420">
    <property type="entry name" value="WalR-like"/>
</dbReference>
<evidence type="ECO:0000313" key="11">
    <source>
        <dbReference type="Proteomes" id="UP001333710"/>
    </source>
</evidence>
<dbReference type="PANTHER" id="PTHR48111">
    <property type="entry name" value="REGULATOR OF RPOS"/>
    <property type="match status" value="1"/>
</dbReference>
<gene>
    <name evidence="10" type="ORF">MACH26_13780</name>
</gene>
<dbReference type="SMART" id="SM00448">
    <property type="entry name" value="REC"/>
    <property type="match status" value="1"/>
</dbReference>
<organism evidence="10 11">
    <name type="scientific">Planctobacterium marinum</name>
    <dbReference type="NCBI Taxonomy" id="1631968"/>
    <lineage>
        <taxon>Bacteria</taxon>
        <taxon>Pseudomonadati</taxon>
        <taxon>Pseudomonadota</taxon>
        <taxon>Gammaproteobacteria</taxon>
        <taxon>Alteromonadales</taxon>
        <taxon>Alteromonadaceae</taxon>
        <taxon>Planctobacterium</taxon>
    </lineage>
</organism>
<dbReference type="KEGG" id="pmaw:MACH26_13780"/>
<evidence type="ECO:0000256" key="7">
    <source>
        <dbReference type="PROSITE-ProRule" id="PRU01091"/>
    </source>
</evidence>
<dbReference type="InterPro" id="IPR036388">
    <property type="entry name" value="WH-like_DNA-bd_sf"/>
</dbReference>
<name>A0AA48HLQ6_9ALTE</name>
<dbReference type="GO" id="GO:0005829">
    <property type="term" value="C:cytosol"/>
    <property type="evidence" value="ECO:0007669"/>
    <property type="project" value="TreeGrafter"/>
</dbReference>
<dbReference type="InterPro" id="IPR011006">
    <property type="entry name" value="CheY-like_superfamily"/>
</dbReference>
<evidence type="ECO:0000256" key="6">
    <source>
        <dbReference type="PROSITE-ProRule" id="PRU00169"/>
    </source>
</evidence>
<keyword evidence="4 7" id="KW-0238">DNA-binding</keyword>
<evidence type="ECO:0000259" key="8">
    <source>
        <dbReference type="PROSITE" id="PS50110"/>
    </source>
</evidence>
<dbReference type="Gene3D" id="3.40.50.2300">
    <property type="match status" value="1"/>
</dbReference>
<dbReference type="PROSITE" id="PS50110">
    <property type="entry name" value="RESPONSE_REGULATORY"/>
    <property type="match status" value="1"/>
</dbReference>
<dbReference type="Pfam" id="PF00072">
    <property type="entry name" value="Response_reg"/>
    <property type="match status" value="1"/>
</dbReference>
<evidence type="ECO:0000256" key="1">
    <source>
        <dbReference type="ARBA" id="ARBA00022553"/>
    </source>
</evidence>
<dbReference type="EMBL" id="AP027272">
    <property type="protein sequence ID" value="BDX05857.1"/>
    <property type="molecule type" value="Genomic_DNA"/>
</dbReference>
<sequence>MQTKDESYDVVVMKGKVLIIDDDEALCERLTGYFAQYDLELIVAHSPTEGRMKLSSMSPDLLLLDVMLPETDGFSLCKEIRADNEIPIIMLTARGELTDKVLGLEIGADDYLAKPFEPRELVARIQVLLRRKPVTDSEPDVWHYEHLTIHPKHHKVILDGEELNLTGMEFRLLTLLAGQPGRVFNRDELLNELKGIDADVYSRSIDILMSRLRQKLGDNPQQARFIKTLRNAGYTFAAKRTG</sequence>
<dbReference type="GO" id="GO:0006355">
    <property type="term" value="P:regulation of DNA-templated transcription"/>
    <property type="evidence" value="ECO:0007669"/>
    <property type="project" value="InterPro"/>
</dbReference>
<keyword evidence="2" id="KW-0902">Two-component regulatory system</keyword>
<dbReference type="SMART" id="SM00862">
    <property type="entry name" value="Trans_reg_C"/>
    <property type="match status" value="1"/>
</dbReference>
<dbReference type="InterPro" id="IPR001789">
    <property type="entry name" value="Sig_transdc_resp-reg_receiver"/>
</dbReference>
<dbReference type="GO" id="GO:0032993">
    <property type="term" value="C:protein-DNA complex"/>
    <property type="evidence" value="ECO:0007669"/>
    <property type="project" value="TreeGrafter"/>
</dbReference>
<dbReference type="SUPFAM" id="SSF52172">
    <property type="entry name" value="CheY-like"/>
    <property type="match status" value="1"/>
</dbReference>
<protein>
    <submittedName>
        <fullName evidence="10">DNA-binding response regulator</fullName>
    </submittedName>
</protein>
<dbReference type="PROSITE" id="PS51755">
    <property type="entry name" value="OMPR_PHOB"/>
    <property type="match status" value="1"/>
</dbReference>
<dbReference type="Gene3D" id="6.10.250.690">
    <property type="match status" value="1"/>
</dbReference>
<dbReference type="GO" id="GO:0000976">
    <property type="term" value="F:transcription cis-regulatory region binding"/>
    <property type="evidence" value="ECO:0007669"/>
    <property type="project" value="TreeGrafter"/>
</dbReference>
<dbReference type="PANTHER" id="PTHR48111:SF4">
    <property type="entry name" value="DNA-BINDING DUAL TRANSCRIPTIONAL REGULATOR OMPR"/>
    <property type="match status" value="1"/>
</dbReference>
<evidence type="ECO:0000256" key="2">
    <source>
        <dbReference type="ARBA" id="ARBA00023012"/>
    </source>
</evidence>
<evidence type="ECO:0000256" key="3">
    <source>
        <dbReference type="ARBA" id="ARBA00023015"/>
    </source>
</evidence>
<proteinExistence type="predicted"/>
<dbReference type="GO" id="GO:0000156">
    <property type="term" value="F:phosphorelay response regulator activity"/>
    <property type="evidence" value="ECO:0007669"/>
    <property type="project" value="TreeGrafter"/>
</dbReference>
<keyword evidence="5" id="KW-0804">Transcription</keyword>
<feature type="DNA-binding region" description="OmpR/PhoB-type" evidence="7">
    <location>
        <begin position="139"/>
        <end position="238"/>
    </location>
</feature>
<evidence type="ECO:0000256" key="4">
    <source>
        <dbReference type="ARBA" id="ARBA00023125"/>
    </source>
</evidence>
<feature type="domain" description="OmpR/PhoB-type" evidence="9">
    <location>
        <begin position="139"/>
        <end position="238"/>
    </location>
</feature>
<keyword evidence="11" id="KW-1185">Reference proteome</keyword>
<accession>A0AA48HLQ6</accession>
<dbReference type="Gene3D" id="1.10.10.10">
    <property type="entry name" value="Winged helix-like DNA-binding domain superfamily/Winged helix DNA-binding domain"/>
    <property type="match status" value="1"/>
</dbReference>
<keyword evidence="3" id="KW-0805">Transcription regulation</keyword>